<evidence type="ECO:0000313" key="1">
    <source>
        <dbReference type="EMBL" id="SDG63424.1"/>
    </source>
</evidence>
<dbReference type="InterPro" id="IPR049537">
    <property type="entry name" value="RelB-like"/>
</dbReference>
<organism evidence="1 2">
    <name type="scientific">Flavobacterium omnivorum</name>
    <dbReference type="NCBI Taxonomy" id="178355"/>
    <lineage>
        <taxon>Bacteria</taxon>
        <taxon>Pseudomonadati</taxon>
        <taxon>Bacteroidota</taxon>
        <taxon>Flavobacteriia</taxon>
        <taxon>Flavobacteriales</taxon>
        <taxon>Flavobacteriaceae</taxon>
        <taxon>Flavobacterium</taxon>
    </lineage>
</organism>
<evidence type="ECO:0008006" key="3">
    <source>
        <dbReference type="Google" id="ProtNLM"/>
    </source>
</evidence>
<protein>
    <recommendedName>
        <fullName evidence="3">Antitoxin Phd_YefM, type II toxin-antitoxin system</fullName>
    </recommendedName>
</protein>
<evidence type="ECO:0000313" key="2">
    <source>
        <dbReference type="Proteomes" id="UP000199274"/>
    </source>
</evidence>
<dbReference type="STRING" id="178355.SAMN04488062_101186"/>
<sequence>METQFLTDEKGNRTAVVLPIKKYNKLIEKLEDLEDIRLYDEAKREDEGYRISIDEAFKIIEEKRKLEK</sequence>
<dbReference type="OrthoDB" id="5773047at2"/>
<name>A0A1G7VUE7_9FLAO</name>
<dbReference type="Proteomes" id="UP000199274">
    <property type="component" value="Unassembled WGS sequence"/>
</dbReference>
<dbReference type="Pfam" id="PF18506">
    <property type="entry name" value="RelB-like"/>
    <property type="match status" value="1"/>
</dbReference>
<accession>A0A1G7VUE7</accession>
<gene>
    <name evidence="1" type="ORF">SAMN04488062_101186</name>
</gene>
<dbReference type="EMBL" id="FNDB01000001">
    <property type="protein sequence ID" value="SDG63424.1"/>
    <property type="molecule type" value="Genomic_DNA"/>
</dbReference>
<keyword evidence="2" id="KW-1185">Reference proteome</keyword>
<dbReference type="RefSeq" id="WP_091253917.1">
    <property type="nucleotide sequence ID" value="NZ_FNDB01000001.1"/>
</dbReference>
<proteinExistence type="predicted"/>
<reference evidence="2" key="1">
    <citation type="submission" date="2016-10" db="EMBL/GenBank/DDBJ databases">
        <authorList>
            <person name="Varghese N."/>
            <person name="Submissions S."/>
        </authorList>
    </citation>
    <scope>NUCLEOTIDE SEQUENCE [LARGE SCALE GENOMIC DNA]</scope>
    <source>
        <strain evidence="2">CGMCC 1.2747</strain>
    </source>
</reference>
<dbReference type="AlphaFoldDB" id="A0A1G7VUE7"/>